<comment type="caution">
    <text evidence="1">The sequence shown here is derived from an EMBL/GenBank/DDBJ whole genome shotgun (WGS) entry which is preliminary data.</text>
</comment>
<name>A0A7J0BW72_9BACT</name>
<gene>
    <name evidence="1" type="ORF">DSM19430T_19080</name>
</gene>
<sequence>MGQELACPLPDYAVLPCLVPATCARGTLRTPPDWAAAYADSKFCSRGRGIAAARAELKIIRDKF</sequence>
<evidence type="ECO:0000313" key="2">
    <source>
        <dbReference type="Proteomes" id="UP000503820"/>
    </source>
</evidence>
<dbReference type="EMBL" id="BLVP01000008">
    <property type="protein sequence ID" value="GFM37224.1"/>
    <property type="molecule type" value="Genomic_DNA"/>
</dbReference>
<accession>A0A7J0BW72</accession>
<keyword evidence="2" id="KW-1185">Reference proteome</keyword>
<reference evidence="1 2" key="1">
    <citation type="submission" date="2020-05" db="EMBL/GenBank/DDBJ databases">
        <title>Draft genome sequence of Desulfovibrio psychrotolerans JS1T.</title>
        <authorList>
            <person name="Ueno A."/>
            <person name="Tamazawa S."/>
            <person name="Tamamura S."/>
            <person name="Murakami T."/>
            <person name="Kiyama T."/>
            <person name="Inomata H."/>
            <person name="Amano Y."/>
            <person name="Miyakawa K."/>
            <person name="Tamaki H."/>
            <person name="Naganuma T."/>
            <person name="Kaneko K."/>
        </authorList>
    </citation>
    <scope>NUCLEOTIDE SEQUENCE [LARGE SCALE GENOMIC DNA]</scope>
    <source>
        <strain evidence="1 2">JS1</strain>
    </source>
</reference>
<protein>
    <submittedName>
        <fullName evidence="1">Uncharacterized protein</fullName>
    </submittedName>
</protein>
<proteinExistence type="predicted"/>
<evidence type="ECO:0000313" key="1">
    <source>
        <dbReference type="EMBL" id="GFM37224.1"/>
    </source>
</evidence>
<dbReference type="Proteomes" id="UP000503820">
    <property type="component" value="Unassembled WGS sequence"/>
</dbReference>
<organism evidence="1 2">
    <name type="scientific">Desulfovibrio psychrotolerans</name>
    <dbReference type="NCBI Taxonomy" id="415242"/>
    <lineage>
        <taxon>Bacteria</taxon>
        <taxon>Pseudomonadati</taxon>
        <taxon>Thermodesulfobacteriota</taxon>
        <taxon>Desulfovibrionia</taxon>
        <taxon>Desulfovibrionales</taxon>
        <taxon>Desulfovibrionaceae</taxon>
        <taxon>Desulfovibrio</taxon>
    </lineage>
</organism>
<dbReference type="AlphaFoldDB" id="A0A7J0BW72"/>